<proteinExistence type="predicted"/>
<dbReference type="Proteomes" id="UP001141253">
    <property type="component" value="Chromosome 5"/>
</dbReference>
<accession>A0ABQ9CG76</accession>
<comment type="caution">
    <text evidence="2">The sequence shown here is derived from an EMBL/GenBank/DDBJ whole genome shotgun (WGS) entry which is preliminary data.</text>
</comment>
<dbReference type="EMBL" id="JAPFFI010000003">
    <property type="protein sequence ID" value="KAJ6398657.1"/>
    <property type="molecule type" value="Genomic_DNA"/>
</dbReference>
<evidence type="ECO:0000313" key="2">
    <source>
        <dbReference type="EMBL" id="KAJ6398657.1"/>
    </source>
</evidence>
<evidence type="ECO:0000256" key="1">
    <source>
        <dbReference type="SAM" id="Phobius"/>
    </source>
</evidence>
<reference evidence="2" key="2">
    <citation type="journal article" date="2023" name="Int. J. Mol. Sci.">
        <title>De Novo Assembly and Annotation of 11 Diverse Shrub Willow (Salix) Genomes Reveals Novel Gene Organization in Sex-Linked Regions.</title>
        <authorList>
            <person name="Hyden B."/>
            <person name="Feng K."/>
            <person name="Yates T.B."/>
            <person name="Jawdy S."/>
            <person name="Cereghino C."/>
            <person name="Smart L.B."/>
            <person name="Muchero W."/>
        </authorList>
    </citation>
    <scope>NUCLEOTIDE SEQUENCE</scope>
    <source>
        <tissue evidence="2">Shoot tip</tissue>
    </source>
</reference>
<organism evidence="2 3">
    <name type="scientific">Salix suchowensis</name>
    <dbReference type="NCBI Taxonomy" id="1278906"/>
    <lineage>
        <taxon>Eukaryota</taxon>
        <taxon>Viridiplantae</taxon>
        <taxon>Streptophyta</taxon>
        <taxon>Embryophyta</taxon>
        <taxon>Tracheophyta</taxon>
        <taxon>Spermatophyta</taxon>
        <taxon>Magnoliopsida</taxon>
        <taxon>eudicotyledons</taxon>
        <taxon>Gunneridae</taxon>
        <taxon>Pentapetalae</taxon>
        <taxon>rosids</taxon>
        <taxon>fabids</taxon>
        <taxon>Malpighiales</taxon>
        <taxon>Salicaceae</taxon>
        <taxon>Saliceae</taxon>
        <taxon>Salix</taxon>
    </lineage>
</organism>
<keyword evidence="3" id="KW-1185">Reference proteome</keyword>
<keyword evidence="1" id="KW-0472">Membrane</keyword>
<name>A0ABQ9CG76_9ROSI</name>
<feature type="transmembrane region" description="Helical" evidence="1">
    <location>
        <begin position="6"/>
        <end position="24"/>
    </location>
</feature>
<keyword evidence="1" id="KW-0812">Transmembrane</keyword>
<gene>
    <name evidence="2" type="ORF">OIU77_019441</name>
</gene>
<evidence type="ECO:0000313" key="3">
    <source>
        <dbReference type="Proteomes" id="UP001141253"/>
    </source>
</evidence>
<keyword evidence="1" id="KW-1133">Transmembrane helix</keyword>
<feature type="non-terminal residue" evidence="2">
    <location>
        <position position="51"/>
    </location>
</feature>
<sequence>MADQCIPGCILAALFGLSSVYYLVIKKKGQRANKDLLEARSESVNSIATTS</sequence>
<reference evidence="2" key="1">
    <citation type="submission" date="2022-10" db="EMBL/GenBank/DDBJ databases">
        <authorList>
            <person name="Hyden B.L."/>
            <person name="Feng K."/>
            <person name="Yates T."/>
            <person name="Jawdy S."/>
            <person name="Smart L.B."/>
            <person name="Muchero W."/>
        </authorList>
    </citation>
    <scope>NUCLEOTIDE SEQUENCE</scope>
    <source>
        <tissue evidence="2">Shoot tip</tissue>
    </source>
</reference>
<protein>
    <submittedName>
        <fullName evidence="2">Uncharacterized protein</fullName>
    </submittedName>
</protein>